<comment type="caution">
    <text evidence="20">The sequence shown here is derived from an EMBL/GenBank/DDBJ whole genome shotgun (WGS) entry which is preliminary data.</text>
</comment>
<dbReference type="PROSITE" id="PS51257">
    <property type="entry name" value="PROKAR_LIPOPROTEIN"/>
    <property type="match status" value="1"/>
</dbReference>
<dbReference type="InterPro" id="IPR002394">
    <property type="entry name" value="Nicotinic_acetylcholine_rcpt"/>
</dbReference>
<keyword evidence="10" id="KW-1015">Disulfide bond</keyword>
<evidence type="ECO:0000256" key="11">
    <source>
        <dbReference type="ARBA" id="ARBA00023170"/>
    </source>
</evidence>
<keyword evidence="4" id="KW-1003">Cell membrane</keyword>
<organism evidence="20 21">
    <name type="scientific">Cloeon dipterum</name>
    <dbReference type="NCBI Taxonomy" id="197152"/>
    <lineage>
        <taxon>Eukaryota</taxon>
        <taxon>Metazoa</taxon>
        <taxon>Ecdysozoa</taxon>
        <taxon>Arthropoda</taxon>
        <taxon>Hexapoda</taxon>
        <taxon>Insecta</taxon>
        <taxon>Pterygota</taxon>
        <taxon>Palaeoptera</taxon>
        <taxon>Ephemeroptera</taxon>
        <taxon>Pisciforma</taxon>
        <taxon>Baetidae</taxon>
        <taxon>Cloeon</taxon>
    </lineage>
</organism>
<evidence type="ECO:0000256" key="6">
    <source>
        <dbReference type="ARBA" id="ARBA00022989"/>
    </source>
</evidence>
<evidence type="ECO:0000256" key="15">
    <source>
        <dbReference type="ARBA" id="ARBA00034099"/>
    </source>
</evidence>
<evidence type="ECO:0000313" key="21">
    <source>
        <dbReference type="Proteomes" id="UP000494165"/>
    </source>
</evidence>
<name>A0A8S1BQQ7_9INSE</name>
<evidence type="ECO:0000256" key="12">
    <source>
        <dbReference type="ARBA" id="ARBA00023180"/>
    </source>
</evidence>
<dbReference type="AlphaFoldDB" id="A0A8S1BQQ7"/>
<proteinExistence type="inferred from homology"/>
<keyword evidence="5 16" id="KW-0812">Transmembrane</keyword>
<dbReference type="InterPro" id="IPR006202">
    <property type="entry name" value="Neur_chan_lig-bd"/>
</dbReference>
<evidence type="ECO:0000259" key="18">
    <source>
        <dbReference type="Pfam" id="PF02931"/>
    </source>
</evidence>
<dbReference type="SUPFAM" id="SSF90112">
    <property type="entry name" value="Neurotransmitter-gated ion-channel transmembrane pore"/>
    <property type="match status" value="1"/>
</dbReference>
<dbReference type="InterPro" id="IPR006201">
    <property type="entry name" value="Neur_channel"/>
</dbReference>
<comment type="subcellular location">
    <subcellularLocation>
        <location evidence="15">Synaptic cell membrane</location>
        <topology evidence="15">Multi-pass membrane protein</topology>
    </subcellularLocation>
</comment>
<keyword evidence="21" id="KW-1185">Reference proteome</keyword>
<evidence type="ECO:0000256" key="8">
    <source>
        <dbReference type="ARBA" id="ARBA00023065"/>
    </source>
</evidence>
<keyword evidence="12" id="KW-0325">Glycoprotein</keyword>
<evidence type="ECO:0000256" key="1">
    <source>
        <dbReference type="ARBA" id="ARBA00003328"/>
    </source>
</evidence>
<evidence type="ECO:0000313" key="20">
    <source>
        <dbReference type="EMBL" id="CAB3361204.1"/>
    </source>
</evidence>
<dbReference type="InterPro" id="IPR038050">
    <property type="entry name" value="Neuro_actylchol_rec"/>
</dbReference>
<reference evidence="20 21" key="1">
    <citation type="submission" date="2020-04" db="EMBL/GenBank/DDBJ databases">
        <authorList>
            <person name="Alioto T."/>
            <person name="Alioto T."/>
            <person name="Gomez Garrido J."/>
        </authorList>
    </citation>
    <scope>NUCLEOTIDE SEQUENCE [LARGE SCALE GENOMIC DNA]</scope>
</reference>
<dbReference type="Pfam" id="PF02932">
    <property type="entry name" value="Neur_chan_memb"/>
    <property type="match status" value="1"/>
</dbReference>
<keyword evidence="11" id="KW-0675">Receptor</keyword>
<keyword evidence="9 16" id="KW-0472">Membrane</keyword>
<evidence type="ECO:0000256" key="3">
    <source>
        <dbReference type="ARBA" id="ARBA00022448"/>
    </source>
</evidence>
<feature type="transmembrane region" description="Helical" evidence="16">
    <location>
        <begin position="245"/>
        <end position="264"/>
    </location>
</feature>
<evidence type="ECO:0000256" key="7">
    <source>
        <dbReference type="ARBA" id="ARBA00023018"/>
    </source>
</evidence>
<gene>
    <name evidence="20" type="ORF">CLODIP_2_CD11460</name>
</gene>
<evidence type="ECO:0000256" key="5">
    <source>
        <dbReference type="ARBA" id="ARBA00022692"/>
    </source>
</evidence>
<dbReference type="PRINTS" id="PR00254">
    <property type="entry name" value="NICOTINICR"/>
</dbReference>
<evidence type="ECO:0000256" key="9">
    <source>
        <dbReference type="ARBA" id="ARBA00023136"/>
    </source>
</evidence>
<feature type="chain" id="PRO_5035773636" description="Neurotransmitter-gated ion-channel ligand-binding domain-containing protein" evidence="17">
    <location>
        <begin position="24"/>
        <end position="416"/>
    </location>
</feature>
<sequence length="416" mass="47680">MDRTFSWVLQLLFACAALALVLADDPIPKTAAEKLKKLLFTENEYDRTIRPSEETNPTTVLFGLTITHFSVCDANSRLTVNGWSRLNWEDQKMRWNPDNYSGLKALHVPYNELWIPDVVLYNSAIGNKIDQHGMTYSIVYNNGSVLWVPPSIYQAVCKMDLRFWPFDRQSCKIVIGSWTHHIGQIKLQPWTTWRESEILIPNDEWDLVNVDEQLNEKKYDCCEELYADITYTLTLQRRSEVYKTLIMTPVFVIIILSLSAFLLPTHAGEKIVLNSITAIIITYLLYDAGQRLPAIASNPPLIVLYFGSCLLMTAIAFFESTLVIKISRNYGAHPLPPFIKQALSGWFGSFILNGQNSQVQKKANDEELSSKVQAETSTLEFNREWIMFASALDRIFFIVYALIYLIKIISFYVTVL</sequence>
<evidence type="ECO:0000256" key="10">
    <source>
        <dbReference type="ARBA" id="ARBA00023157"/>
    </source>
</evidence>
<dbReference type="InterPro" id="IPR036719">
    <property type="entry name" value="Neuro-gated_channel_TM_sf"/>
</dbReference>
<evidence type="ECO:0000256" key="14">
    <source>
        <dbReference type="ARBA" id="ARBA00023303"/>
    </source>
</evidence>
<dbReference type="GO" id="GO:0022848">
    <property type="term" value="F:acetylcholine-gated monoatomic cation-selective channel activity"/>
    <property type="evidence" value="ECO:0007669"/>
    <property type="project" value="InterPro"/>
</dbReference>
<feature type="transmembrane region" description="Helical" evidence="16">
    <location>
        <begin position="395"/>
        <end position="415"/>
    </location>
</feature>
<dbReference type="GO" id="GO:0004888">
    <property type="term" value="F:transmembrane signaling receptor activity"/>
    <property type="evidence" value="ECO:0007669"/>
    <property type="project" value="InterPro"/>
</dbReference>
<dbReference type="PRINTS" id="PR00252">
    <property type="entry name" value="NRIONCHANNEL"/>
</dbReference>
<dbReference type="SUPFAM" id="SSF63712">
    <property type="entry name" value="Nicotinic receptor ligand binding domain-like"/>
    <property type="match status" value="1"/>
</dbReference>
<dbReference type="EMBL" id="CADEPI010000005">
    <property type="protein sequence ID" value="CAB3361204.1"/>
    <property type="molecule type" value="Genomic_DNA"/>
</dbReference>
<evidence type="ECO:0000259" key="19">
    <source>
        <dbReference type="Pfam" id="PF02932"/>
    </source>
</evidence>
<keyword evidence="8" id="KW-0406">Ion transport</keyword>
<evidence type="ECO:0000256" key="16">
    <source>
        <dbReference type="SAM" id="Phobius"/>
    </source>
</evidence>
<keyword evidence="14" id="KW-0407">Ion channel</keyword>
<evidence type="ECO:0000256" key="4">
    <source>
        <dbReference type="ARBA" id="ARBA00022475"/>
    </source>
</evidence>
<evidence type="ECO:0000256" key="17">
    <source>
        <dbReference type="SAM" id="SignalP"/>
    </source>
</evidence>
<comment type="similarity">
    <text evidence="2">Belongs to the ligand-gated ion channel (TC 1.A.9) family. Acetylcholine receptor (TC 1.A.9.1) subfamily.</text>
</comment>
<dbReference type="GO" id="GO:0045211">
    <property type="term" value="C:postsynaptic membrane"/>
    <property type="evidence" value="ECO:0007669"/>
    <property type="project" value="InterPro"/>
</dbReference>
<feature type="domain" description="Neurotransmitter-gated ion-channel ligand-binding" evidence="18">
    <location>
        <begin position="34"/>
        <end position="238"/>
    </location>
</feature>
<evidence type="ECO:0000256" key="13">
    <source>
        <dbReference type="ARBA" id="ARBA00023286"/>
    </source>
</evidence>
<feature type="transmembrane region" description="Helical" evidence="16">
    <location>
        <begin position="301"/>
        <end position="318"/>
    </location>
</feature>
<feature type="domain" description="Neurotransmitter-gated ion-channel transmembrane" evidence="19">
    <location>
        <begin position="247"/>
        <end position="370"/>
    </location>
</feature>
<keyword evidence="6 16" id="KW-1133">Transmembrane helix</keyword>
<dbReference type="CDD" id="cd18997">
    <property type="entry name" value="LGIC_ECD_nAChR"/>
    <property type="match status" value="1"/>
</dbReference>
<accession>A0A8S1BQQ7</accession>
<dbReference type="Pfam" id="PF02931">
    <property type="entry name" value="Neur_chan_LBD"/>
    <property type="match status" value="1"/>
</dbReference>
<evidence type="ECO:0000256" key="2">
    <source>
        <dbReference type="ARBA" id="ARBA00009237"/>
    </source>
</evidence>
<keyword evidence="7" id="KW-0770">Synapse</keyword>
<keyword evidence="3" id="KW-0813">Transport</keyword>
<protein>
    <recommendedName>
        <fullName evidence="22">Neurotransmitter-gated ion-channel ligand-binding domain-containing protein</fullName>
    </recommendedName>
</protein>
<feature type="signal peptide" evidence="17">
    <location>
        <begin position="1"/>
        <end position="23"/>
    </location>
</feature>
<dbReference type="FunFam" id="2.70.170.10:FF:000028">
    <property type="entry name" value="AcetylCholine Receptor"/>
    <property type="match status" value="1"/>
</dbReference>
<dbReference type="Gene3D" id="1.20.58.390">
    <property type="entry name" value="Neurotransmitter-gated ion-channel transmembrane domain"/>
    <property type="match status" value="1"/>
</dbReference>
<evidence type="ECO:0008006" key="22">
    <source>
        <dbReference type="Google" id="ProtNLM"/>
    </source>
</evidence>
<dbReference type="Proteomes" id="UP000494165">
    <property type="component" value="Unassembled WGS sequence"/>
</dbReference>
<dbReference type="InterPro" id="IPR006029">
    <property type="entry name" value="Neurotrans-gated_channel_TM"/>
</dbReference>
<comment type="function">
    <text evidence="1">After binding acetylcholine, the AChR responds by an extensive change in conformation that affects all subunits and leads to opening of an ion-conducting channel across the plasma membrane.</text>
</comment>
<keyword evidence="13" id="KW-1071">Ligand-gated ion channel</keyword>
<dbReference type="PANTHER" id="PTHR18945">
    <property type="entry name" value="NEUROTRANSMITTER GATED ION CHANNEL"/>
    <property type="match status" value="1"/>
</dbReference>
<dbReference type="InterPro" id="IPR036734">
    <property type="entry name" value="Neur_chan_lig-bd_sf"/>
</dbReference>
<dbReference type="OrthoDB" id="410315at2759"/>
<dbReference type="Gene3D" id="2.70.170.10">
    <property type="entry name" value="Neurotransmitter-gated ion-channel ligand-binding domain"/>
    <property type="match status" value="1"/>
</dbReference>
<feature type="transmembrane region" description="Helical" evidence="16">
    <location>
        <begin position="271"/>
        <end position="289"/>
    </location>
</feature>
<keyword evidence="17" id="KW-0732">Signal</keyword>